<reference evidence="2 3" key="1">
    <citation type="submission" date="2015-02" db="EMBL/GenBank/DDBJ databases">
        <title>Genome Sequence of Jannaschia aquimarina DSM28248, a member of the Roseobacter clade.</title>
        <authorList>
            <person name="Voget S."/>
            <person name="Daniel R."/>
        </authorList>
    </citation>
    <scope>NUCLEOTIDE SEQUENCE [LARGE SCALE GENOMIC DNA]</scope>
    <source>
        <strain evidence="2 3">GSW-M26</strain>
    </source>
</reference>
<evidence type="ECO:0000313" key="2">
    <source>
        <dbReference type="EMBL" id="KIT16942.1"/>
    </source>
</evidence>
<dbReference type="RefSeq" id="WP_161793839.1">
    <property type="nucleotide sequence ID" value="NZ_FZPF01000006.1"/>
</dbReference>
<gene>
    <name evidence="2" type="ORF">jaqu_14410</name>
</gene>
<name>A0A0D1CQA1_9RHOB</name>
<accession>A0A0D1CQA1</accession>
<dbReference type="STRING" id="935700.jaqu_14410"/>
<keyword evidence="1" id="KW-0812">Transmembrane</keyword>
<protein>
    <submittedName>
        <fullName evidence="2">Uncharacterized protein</fullName>
    </submittedName>
</protein>
<keyword evidence="3" id="KW-1185">Reference proteome</keyword>
<feature type="transmembrane region" description="Helical" evidence="1">
    <location>
        <begin position="34"/>
        <end position="51"/>
    </location>
</feature>
<sequence length="56" mass="6152">MSTGRRDDIVDAITLLVGLWFLFGGAFADIRNSATDAVAIVVMAYAILRLIRRRIG</sequence>
<evidence type="ECO:0000313" key="3">
    <source>
        <dbReference type="Proteomes" id="UP000032232"/>
    </source>
</evidence>
<dbReference type="AlphaFoldDB" id="A0A0D1CQA1"/>
<dbReference type="Proteomes" id="UP000032232">
    <property type="component" value="Unassembled WGS sequence"/>
</dbReference>
<proteinExistence type="predicted"/>
<feature type="transmembrane region" description="Helical" evidence="1">
    <location>
        <begin position="9"/>
        <end position="28"/>
    </location>
</feature>
<comment type="caution">
    <text evidence="2">The sequence shown here is derived from an EMBL/GenBank/DDBJ whole genome shotgun (WGS) entry which is preliminary data.</text>
</comment>
<keyword evidence="1" id="KW-0472">Membrane</keyword>
<keyword evidence="1" id="KW-1133">Transmembrane helix</keyword>
<dbReference type="PATRIC" id="fig|935700.4.peg.1492"/>
<evidence type="ECO:0000256" key="1">
    <source>
        <dbReference type="SAM" id="Phobius"/>
    </source>
</evidence>
<dbReference type="EMBL" id="JYFE01000025">
    <property type="protein sequence ID" value="KIT16942.1"/>
    <property type="molecule type" value="Genomic_DNA"/>
</dbReference>
<organism evidence="2 3">
    <name type="scientific">Jannaschia aquimarina</name>
    <dbReference type="NCBI Taxonomy" id="935700"/>
    <lineage>
        <taxon>Bacteria</taxon>
        <taxon>Pseudomonadati</taxon>
        <taxon>Pseudomonadota</taxon>
        <taxon>Alphaproteobacteria</taxon>
        <taxon>Rhodobacterales</taxon>
        <taxon>Roseobacteraceae</taxon>
        <taxon>Jannaschia</taxon>
    </lineage>
</organism>